<dbReference type="Pfam" id="PF00134">
    <property type="entry name" value="Cyclin_N"/>
    <property type="match status" value="1"/>
</dbReference>
<evidence type="ECO:0000259" key="1">
    <source>
        <dbReference type="Pfam" id="PF00134"/>
    </source>
</evidence>
<dbReference type="STRING" id="102285.A0A0R3TBE1"/>
<proteinExistence type="predicted"/>
<evidence type="ECO:0000313" key="3">
    <source>
        <dbReference type="Proteomes" id="UP000278807"/>
    </source>
</evidence>
<feature type="domain" description="Cyclin N-terminal" evidence="1">
    <location>
        <begin position="94"/>
        <end position="197"/>
    </location>
</feature>
<dbReference type="WBParaSite" id="HNAJ_0000438001-mRNA-1">
    <property type="protein sequence ID" value="HNAJ_0000438001-mRNA-1"/>
    <property type="gene ID" value="HNAJ_0000438001"/>
</dbReference>
<reference evidence="2 3" key="2">
    <citation type="submission" date="2018-11" db="EMBL/GenBank/DDBJ databases">
        <authorList>
            <consortium name="Pathogen Informatics"/>
        </authorList>
    </citation>
    <scope>NUCLEOTIDE SEQUENCE [LARGE SCALE GENOMIC DNA]</scope>
</reference>
<dbReference type="PANTHER" id="PTHR10177">
    <property type="entry name" value="CYCLINS"/>
    <property type="match status" value="1"/>
</dbReference>
<name>A0A0R3TBE1_RODNA</name>
<dbReference type="AlphaFoldDB" id="A0A0R3TBE1"/>
<sequence>MIETERLPISTNVPSSAHPSAFSNGYQCISRNPYLRSDNSSVFTGHPYYSSVFPQQTYFSTHRNFALSNILPLENQFNANISGLLSVNPIKDDRADASMRDESLRRLLSLHRAYYDLSSLTFCKAVYLVDVFITRVKVKPRYMMILTMACYYIASKFDSIKQMPPTLESLVRMADCGGSSDDLLKMVQIVLTKLGTNVIAAIGSSSATALDFLSALLADANKGVQDVVLPTFLLREVENALCSTKSAQFRPACLALALLVSYKQVCPPPCVNDSESPTFKILETLEFADLRPIADFCNISWDEVEACSRTLYEGGVLESYSPAKSSVPLSRVMWSLAKRKRLNVSISVPPKLKTICENGEAEMEE</sequence>
<evidence type="ECO:0000313" key="2">
    <source>
        <dbReference type="EMBL" id="VDO00238.1"/>
    </source>
</evidence>
<dbReference type="Gene3D" id="1.10.472.10">
    <property type="entry name" value="Cyclin-like"/>
    <property type="match status" value="2"/>
</dbReference>
<gene>
    <name evidence="2" type="ORF">HNAJ_LOCUS4378</name>
</gene>
<accession>A0A0R3TBE1</accession>
<dbReference type="InterPro" id="IPR006671">
    <property type="entry name" value="Cyclin_N"/>
</dbReference>
<dbReference type="SUPFAM" id="SSF47954">
    <property type="entry name" value="Cyclin-like"/>
    <property type="match status" value="1"/>
</dbReference>
<organism evidence="4">
    <name type="scientific">Rodentolepis nana</name>
    <name type="common">Dwarf tapeworm</name>
    <name type="synonym">Hymenolepis nana</name>
    <dbReference type="NCBI Taxonomy" id="102285"/>
    <lineage>
        <taxon>Eukaryota</taxon>
        <taxon>Metazoa</taxon>
        <taxon>Spiralia</taxon>
        <taxon>Lophotrochozoa</taxon>
        <taxon>Platyhelminthes</taxon>
        <taxon>Cestoda</taxon>
        <taxon>Eucestoda</taxon>
        <taxon>Cyclophyllidea</taxon>
        <taxon>Hymenolepididae</taxon>
        <taxon>Rodentolepis</taxon>
    </lineage>
</organism>
<keyword evidence="3" id="KW-1185">Reference proteome</keyword>
<dbReference type="OrthoDB" id="769138at2759"/>
<dbReference type="InterPro" id="IPR039361">
    <property type="entry name" value="Cyclin"/>
</dbReference>
<evidence type="ECO:0000313" key="4">
    <source>
        <dbReference type="WBParaSite" id="HNAJ_0000438001-mRNA-1"/>
    </source>
</evidence>
<dbReference type="Proteomes" id="UP000278807">
    <property type="component" value="Unassembled WGS sequence"/>
</dbReference>
<reference evidence="4" key="1">
    <citation type="submission" date="2017-02" db="UniProtKB">
        <authorList>
            <consortium name="WormBaseParasite"/>
        </authorList>
    </citation>
    <scope>IDENTIFICATION</scope>
</reference>
<protein>
    <submittedName>
        <fullName evidence="4">Cyclin N-terminal domain-containing protein</fullName>
    </submittedName>
</protein>
<dbReference type="EMBL" id="UZAE01003029">
    <property type="protein sequence ID" value="VDO00238.1"/>
    <property type="molecule type" value="Genomic_DNA"/>
</dbReference>
<dbReference type="InterPro" id="IPR036915">
    <property type="entry name" value="Cyclin-like_sf"/>
</dbReference>